<protein>
    <submittedName>
        <fullName evidence="2">Uncharacterized protein</fullName>
    </submittedName>
</protein>
<dbReference type="EMBL" id="GG662430">
    <property type="protein sequence ID" value="EAR82386.3"/>
    <property type="molecule type" value="Genomic_DNA"/>
</dbReference>
<dbReference type="AlphaFoldDB" id="Q22AT2"/>
<feature type="compositionally biased region" description="Low complexity" evidence="1">
    <location>
        <begin position="1"/>
        <end position="13"/>
    </location>
</feature>
<keyword evidence="3" id="KW-1185">Reference proteome</keyword>
<dbReference type="GeneID" id="7836934"/>
<dbReference type="eggNOG" id="ENOG502QPRZ">
    <property type="taxonomic scope" value="Eukaryota"/>
</dbReference>
<name>Q22AT2_TETTS</name>
<dbReference type="Proteomes" id="UP000009168">
    <property type="component" value="Unassembled WGS sequence"/>
</dbReference>
<reference evidence="3" key="1">
    <citation type="journal article" date="2006" name="PLoS Biol.">
        <title>Macronuclear genome sequence of the ciliate Tetrahymena thermophila, a model eukaryote.</title>
        <authorList>
            <person name="Eisen J.A."/>
            <person name="Coyne R.S."/>
            <person name="Wu M."/>
            <person name="Wu D."/>
            <person name="Thiagarajan M."/>
            <person name="Wortman J.R."/>
            <person name="Badger J.H."/>
            <person name="Ren Q."/>
            <person name="Amedeo P."/>
            <person name="Jones K.M."/>
            <person name="Tallon L.J."/>
            <person name="Delcher A.L."/>
            <person name="Salzberg S.L."/>
            <person name="Silva J.C."/>
            <person name="Haas B.J."/>
            <person name="Majoros W.H."/>
            <person name="Farzad M."/>
            <person name="Carlton J.M."/>
            <person name="Smith R.K. Jr."/>
            <person name="Garg J."/>
            <person name="Pearlman R.E."/>
            <person name="Karrer K.M."/>
            <person name="Sun L."/>
            <person name="Manning G."/>
            <person name="Elde N.C."/>
            <person name="Turkewitz A.P."/>
            <person name="Asai D.J."/>
            <person name="Wilkes D.E."/>
            <person name="Wang Y."/>
            <person name="Cai H."/>
            <person name="Collins K."/>
            <person name="Stewart B.A."/>
            <person name="Lee S.R."/>
            <person name="Wilamowska K."/>
            <person name="Weinberg Z."/>
            <person name="Ruzzo W.L."/>
            <person name="Wloga D."/>
            <person name="Gaertig J."/>
            <person name="Frankel J."/>
            <person name="Tsao C.-C."/>
            <person name="Gorovsky M.A."/>
            <person name="Keeling P.J."/>
            <person name="Waller R.F."/>
            <person name="Patron N.J."/>
            <person name="Cherry J.M."/>
            <person name="Stover N.A."/>
            <person name="Krieger C.J."/>
            <person name="del Toro C."/>
            <person name="Ryder H.F."/>
            <person name="Williamson S.C."/>
            <person name="Barbeau R.A."/>
            <person name="Hamilton E.P."/>
            <person name="Orias E."/>
        </authorList>
    </citation>
    <scope>NUCLEOTIDE SEQUENCE [LARGE SCALE GENOMIC DNA]</scope>
    <source>
        <strain evidence="3">SB210</strain>
    </source>
</reference>
<dbReference type="InParanoid" id="Q22AT2"/>
<dbReference type="RefSeq" id="XP_001030049.3">
    <property type="nucleotide sequence ID" value="XM_001030049.3"/>
</dbReference>
<gene>
    <name evidence="2" type="ORF">TTHERM_01164060</name>
</gene>
<evidence type="ECO:0000313" key="2">
    <source>
        <dbReference type="EMBL" id="EAR82386.3"/>
    </source>
</evidence>
<dbReference type="KEGG" id="tet:TTHERM_01164060"/>
<dbReference type="HOGENOM" id="CLU_258529_0_0_1"/>
<evidence type="ECO:0000313" key="3">
    <source>
        <dbReference type="Proteomes" id="UP000009168"/>
    </source>
</evidence>
<evidence type="ECO:0000256" key="1">
    <source>
        <dbReference type="SAM" id="MobiDB-lite"/>
    </source>
</evidence>
<proteinExistence type="predicted"/>
<organism evidence="2 3">
    <name type="scientific">Tetrahymena thermophila (strain SB210)</name>
    <dbReference type="NCBI Taxonomy" id="312017"/>
    <lineage>
        <taxon>Eukaryota</taxon>
        <taxon>Sar</taxon>
        <taxon>Alveolata</taxon>
        <taxon>Ciliophora</taxon>
        <taxon>Intramacronucleata</taxon>
        <taxon>Oligohymenophorea</taxon>
        <taxon>Hymenostomatida</taxon>
        <taxon>Tetrahymenina</taxon>
        <taxon>Tetrahymenidae</taxon>
        <taxon>Tetrahymena</taxon>
    </lineage>
</organism>
<accession>Q22AT2</accession>
<feature type="region of interest" description="Disordered" evidence="1">
    <location>
        <begin position="1"/>
        <end position="21"/>
    </location>
</feature>
<sequence>MSQLNSPLPSSPKSNRDSQSQKFQKLLSNKLQAKSFCKADMYNNFKLPSRNSVLEQNQIYSKSNQNTSINEEIQSSHLINTYHTLTPLNGTQTALTSSNWFDSKFFYTEHSQKSLSQPHIYHTTNKSQDRFKQYDVPSTPQNKNNNNQDVVQQLNQTPIYKRMRQIQYTGTKTSTAFQTPNLSPKKSIEYNIQSAKISSKVNNQDIQNQYQKPPSSIYHKHQNSYFQAQYLSRTKDQKLLELMEKSKLSQNDQIKQMDIPSYSEYMQFMSRQKALNSLLQDLIIPNTQKQQNFQQQAKTNQSLQNICYPKSVNQVKKIKQTEQSSDYQNQNGLKPQFKTMEKFIPCDQVNQGMFNSYLKNLQNNYSLSMCNNAVNNNNSNFNQQNKNIFIKTKQNNNSLSSLPNQLLNQDQTIQITQTKEDAITNIKSEKINQFKHKNQMIKTQIFFNPKILSQGNQSSKVQRKSINIQKNGFKNNQNTAQNGGKQVAFQLIFILQYFNINLEQQLDSYNSTGFILDSFQSEEKQKELIERQQQKIKCSTFSAINSPKGSLNNEENKIFMPQSPKNQQNIQEMKQNSEQQISEIIVVDELNFTSKSVLPKDNQNQIQSKQSVEIRNKIDEIDVSITKIIDYIKELKALYNSNIQFSNIIQKIPGYNDLLRSFIQKDNNNSSIQVQTSLSLTNSKAAILNYLIDQQILKDNPKIPEINNIPESQKLSNQAVAAIDQYFIQIPLEILDEIQKQILYFSRNIFSHVQLKREEHQKKQVDDIKIQIMQISQKTQQQFSTLTTQVPTKYQNIANLQNMQDNIQHIIDRKKYIKQQPFIEKFENKEEQLGQFKKVSEVSRNKSKHLNELNDILRNFHKFT</sequence>